<comment type="subcellular location">
    <subcellularLocation>
        <location evidence="1">Bacterial flagellum basal body</location>
    </subcellularLocation>
    <subcellularLocation>
        <location evidence="2">Secreted</location>
    </subcellularLocation>
</comment>
<dbReference type="InterPro" id="IPR002371">
    <property type="entry name" value="FlgK"/>
</dbReference>
<evidence type="ECO:0000256" key="3">
    <source>
        <dbReference type="ARBA" id="ARBA00009677"/>
    </source>
</evidence>
<evidence type="ECO:0000256" key="2">
    <source>
        <dbReference type="ARBA" id="ARBA00004613"/>
    </source>
</evidence>
<dbReference type="InterPro" id="IPR001444">
    <property type="entry name" value="Flag_bb_rod_N"/>
</dbReference>
<feature type="domain" description="Flagellar basal-body/hook protein C-terminal" evidence="8">
    <location>
        <begin position="448"/>
        <end position="485"/>
    </location>
</feature>
<dbReference type="GO" id="GO:0009424">
    <property type="term" value="C:bacterial-type flagellum hook"/>
    <property type="evidence" value="ECO:0007669"/>
    <property type="project" value="InterPro"/>
</dbReference>
<dbReference type="SUPFAM" id="SSF64518">
    <property type="entry name" value="Phase 1 flagellin"/>
    <property type="match status" value="1"/>
</dbReference>
<dbReference type="PANTHER" id="PTHR30033:SF1">
    <property type="entry name" value="FLAGELLAR HOOK-ASSOCIATED PROTEIN 1"/>
    <property type="match status" value="1"/>
</dbReference>
<evidence type="ECO:0000256" key="1">
    <source>
        <dbReference type="ARBA" id="ARBA00004117"/>
    </source>
</evidence>
<dbReference type="Pfam" id="PF22638">
    <property type="entry name" value="FlgK_D1"/>
    <property type="match status" value="1"/>
</dbReference>
<dbReference type="GO" id="GO:0009425">
    <property type="term" value="C:bacterial-type flagellum basal body"/>
    <property type="evidence" value="ECO:0007669"/>
    <property type="project" value="UniProtKB-SubCell"/>
</dbReference>
<name>A0A2T4JF92_FUSBL</name>
<keyword evidence="10" id="KW-0966">Cell projection</keyword>
<keyword evidence="10" id="KW-0282">Flagellum</keyword>
<accession>A0A2T4JF92</accession>
<keyword evidence="10" id="KW-0969">Cilium</keyword>
<dbReference type="EMBL" id="PZKE01000001">
    <property type="protein sequence ID" value="PTE16478.1"/>
    <property type="molecule type" value="Genomic_DNA"/>
</dbReference>
<organism evidence="10 11">
    <name type="scientific">Fuscovulum blasticum DSM 2131</name>
    <dbReference type="NCBI Taxonomy" id="1188250"/>
    <lineage>
        <taxon>Bacteria</taxon>
        <taxon>Pseudomonadati</taxon>
        <taxon>Pseudomonadota</taxon>
        <taxon>Alphaproteobacteria</taxon>
        <taxon>Rhodobacterales</taxon>
        <taxon>Paracoccaceae</taxon>
        <taxon>Pseudogemmobacter</taxon>
    </lineage>
</organism>
<dbReference type="InterPro" id="IPR053927">
    <property type="entry name" value="FlgK_helical"/>
</dbReference>
<reference evidence="10 11" key="1">
    <citation type="submission" date="2018-03" db="EMBL/GenBank/DDBJ databases">
        <title>Rhodobacter blasticus.</title>
        <authorList>
            <person name="Meyer T.E."/>
            <person name="Miller S."/>
            <person name="Lodha T."/>
            <person name="Gandham S."/>
            <person name="Chintalapati S."/>
            <person name="Chintalapati V.R."/>
        </authorList>
    </citation>
    <scope>NUCLEOTIDE SEQUENCE [LARGE SCALE GENOMIC DNA]</scope>
    <source>
        <strain evidence="10 11">DSM 2131</strain>
    </source>
</reference>
<evidence type="ECO:0000313" key="10">
    <source>
        <dbReference type="EMBL" id="PTE16478.1"/>
    </source>
</evidence>
<gene>
    <name evidence="10" type="ORF">C5F44_01070</name>
</gene>
<feature type="domain" description="Flagellar hook-associated protein FlgK helical" evidence="9">
    <location>
        <begin position="89"/>
        <end position="314"/>
    </location>
</feature>
<dbReference type="NCBIfam" id="TIGR02492">
    <property type="entry name" value="flgK_ends"/>
    <property type="match status" value="1"/>
</dbReference>
<dbReference type="GO" id="GO:0005198">
    <property type="term" value="F:structural molecule activity"/>
    <property type="evidence" value="ECO:0007669"/>
    <property type="project" value="InterPro"/>
</dbReference>
<keyword evidence="11" id="KW-1185">Reference proteome</keyword>
<dbReference type="GO" id="GO:0005576">
    <property type="term" value="C:extracellular region"/>
    <property type="evidence" value="ECO:0007669"/>
    <property type="project" value="UniProtKB-SubCell"/>
</dbReference>
<evidence type="ECO:0000259" key="7">
    <source>
        <dbReference type="Pfam" id="PF00460"/>
    </source>
</evidence>
<evidence type="ECO:0000256" key="6">
    <source>
        <dbReference type="ARBA" id="ARBA00023143"/>
    </source>
</evidence>
<dbReference type="RefSeq" id="WP_107671641.1">
    <property type="nucleotide sequence ID" value="NZ_PZKE01000001.1"/>
</dbReference>
<protein>
    <recommendedName>
        <fullName evidence="4">Flagellar hook-associated protein 1</fullName>
    </recommendedName>
</protein>
<keyword evidence="5" id="KW-0964">Secreted</keyword>
<proteinExistence type="inferred from homology"/>
<comment type="caution">
    <text evidence="10">The sequence shown here is derived from an EMBL/GenBank/DDBJ whole genome shotgun (WGS) entry which is preliminary data.</text>
</comment>
<feature type="domain" description="Flagellar basal body rod protein N-terminal" evidence="7">
    <location>
        <begin position="9"/>
        <end position="36"/>
    </location>
</feature>
<dbReference type="Pfam" id="PF00460">
    <property type="entry name" value="Flg_bb_rod"/>
    <property type="match status" value="1"/>
</dbReference>
<dbReference type="Proteomes" id="UP000241362">
    <property type="component" value="Unassembled WGS sequence"/>
</dbReference>
<dbReference type="Pfam" id="PF06429">
    <property type="entry name" value="Flg_bbr_C"/>
    <property type="match status" value="1"/>
</dbReference>
<sequence length="485" mass="49575">MSVTSALASALTGIQATSRQAEAISSNVANATTPGYGKRSVALAALSVGGTGQGVRVTGIRRDIDQFLINDRRVAQSAADDRETRSSFLKRLEEIIGTPETTGSLTARIGALDKALLEAASRPESEARLAAAVSAASDLALGLNQASDAIQAERAKADSQIAGAVGTLNTALQQVQDLNTQIRSFTGAGRDVSALLDQRQQIIDEISGLVPVREIARDHNHVALITTGGAVLLDGTAGQFGFTAVHTVVPEMTQASGGLSGLTLNGRPMATAGEASLISGGELSALFAVRDDLATEGQARLDALARDLVERFSAAGLDPTLTPGTPGLFTDSGGAFSATNEAGLSSRLSVNARVDPAQGGLVTRLRDGLGATATGPSGNAGLLLALSNVLGAARPTASAALPAASRSLAGLASDLLSLTSTDRLSADSETAYTAARYAALDEMERAGGVDTDEEMQALLVIEKTYAANAKVLQTVNDMINTLLEL</sequence>
<dbReference type="AlphaFoldDB" id="A0A2T4JF92"/>
<dbReference type="InterPro" id="IPR010930">
    <property type="entry name" value="Flg_bb/hook_C_dom"/>
</dbReference>
<dbReference type="GO" id="GO:0044780">
    <property type="term" value="P:bacterial-type flagellum assembly"/>
    <property type="evidence" value="ECO:0007669"/>
    <property type="project" value="InterPro"/>
</dbReference>
<dbReference type="PANTHER" id="PTHR30033">
    <property type="entry name" value="FLAGELLAR HOOK-ASSOCIATED PROTEIN 1"/>
    <property type="match status" value="1"/>
</dbReference>
<evidence type="ECO:0000259" key="9">
    <source>
        <dbReference type="Pfam" id="PF22638"/>
    </source>
</evidence>
<evidence type="ECO:0000313" key="11">
    <source>
        <dbReference type="Proteomes" id="UP000241362"/>
    </source>
</evidence>
<evidence type="ECO:0000256" key="4">
    <source>
        <dbReference type="ARBA" id="ARBA00016244"/>
    </source>
</evidence>
<comment type="similarity">
    <text evidence="3">Belongs to the flagella basal body rod proteins family.</text>
</comment>
<evidence type="ECO:0000259" key="8">
    <source>
        <dbReference type="Pfam" id="PF06429"/>
    </source>
</evidence>
<keyword evidence="6" id="KW-0975">Bacterial flagellum</keyword>
<evidence type="ECO:0000256" key="5">
    <source>
        <dbReference type="ARBA" id="ARBA00022525"/>
    </source>
</evidence>